<keyword evidence="8 9" id="KW-0460">Magnesium</keyword>
<dbReference type="GO" id="GO:0005829">
    <property type="term" value="C:cytosol"/>
    <property type="evidence" value="ECO:0007669"/>
    <property type="project" value="TreeGrafter"/>
</dbReference>
<evidence type="ECO:0000313" key="11">
    <source>
        <dbReference type="EMBL" id="STO96453.1"/>
    </source>
</evidence>
<dbReference type="HAMAP" id="MF_00252">
    <property type="entry name" value="Lys_tRNA_synth_class2"/>
    <property type="match status" value="1"/>
</dbReference>
<dbReference type="GO" id="GO:0000049">
    <property type="term" value="F:tRNA binding"/>
    <property type="evidence" value="ECO:0007669"/>
    <property type="project" value="TreeGrafter"/>
</dbReference>
<proteinExistence type="inferred from homology"/>
<keyword evidence="8" id="KW-0648">Protein biosynthesis</keyword>
<comment type="subunit">
    <text evidence="8">Homodimer.</text>
</comment>
<dbReference type="Gene3D" id="2.40.50.140">
    <property type="entry name" value="Nucleic acid-binding proteins"/>
    <property type="match status" value="1"/>
</dbReference>
<dbReference type="SUPFAM" id="SSF50249">
    <property type="entry name" value="Nucleic acid-binding proteins"/>
    <property type="match status" value="1"/>
</dbReference>
<evidence type="ECO:0000256" key="1">
    <source>
        <dbReference type="ARBA" id="ARBA00008226"/>
    </source>
</evidence>
<keyword evidence="2 8" id="KW-0436">Ligase</keyword>
<dbReference type="PANTHER" id="PTHR42918">
    <property type="entry name" value="LYSYL-TRNA SYNTHETASE"/>
    <property type="match status" value="1"/>
</dbReference>
<evidence type="ECO:0000256" key="3">
    <source>
        <dbReference type="ARBA" id="ARBA00022723"/>
    </source>
</evidence>
<dbReference type="EMBL" id="UGHV01000001">
    <property type="protein sequence ID" value="STO96453.1"/>
    <property type="molecule type" value="Genomic_DNA"/>
</dbReference>
<dbReference type="InterPro" id="IPR045864">
    <property type="entry name" value="aa-tRNA-synth_II/BPL/LPL"/>
</dbReference>
<comment type="subcellular location">
    <subcellularLocation>
        <location evidence="8">Cytoplasm</location>
    </subcellularLocation>
</comment>
<dbReference type="PROSITE" id="PS50862">
    <property type="entry name" value="AA_TRNA_LIGASE_II"/>
    <property type="match status" value="1"/>
</dbReference>
<dbReference type="Proteomes" id="UP000254841">
    <property type="component" value="Unassembled WGS sequence"/>
</dbReference>
<dbReference type="InterPro" id="IPR002313">
    <property type="entry name" value="Lys-tRNA-ligase_II"/>
</dbReference>
<dbReference type="GO" id="GO:0006430">
    <property type="term" value="P:lysyl-tRNA aminoacylation"/>
    <property type="evidence" value="ECO:0007669"/>
    <property type="project" value="UniProtKB-UniRule"/>
</dbReference>
<feature type="binding site" evidence="8">
    <location>
        <position position="481"/>
    </location>
    <ligand>
        <name>Mg(2+)</name>
        <dbReference type="ChEBI" id="CHEBI:18420"/>
        <label>1</label>
    </ligand>
</feature>
<dbReference type="Gene3D" id="3.30.930.10">
    <property type="entry name" value="Bira Bifunctional Protein, Domain 2"/>
    <property type="match status" value="1"/>
</dbReference>
<evidence type="ECO:0000256" key="4">
    <source>
        <dbReference type="ARBA" id="ARBA00022741"/>
    </source>
</evidence>
<evidence type="ECO:0000256" key="6">
    <source>
        <dbReference type="ARBA" id="ARBA00023146"/>
    </source>
</evidence>
<dbReference type="Pfam" id="PF00152">
    <property type="entry name" value="tRNA-synt_2"/>
    <property type="match status" value="1"/>
</dbReference>
<evidence type="ECO:0000256" key="8">
    <source>
        <dbReference type="HAMAP-Rule" id="MF_00252"/>
    </source>
</evidence>
<dbReference type="SUPFAM" id="SSF55681">
    <property type="entry name" value="Class II aaRS and biotin synthetases"/>
    <property type="match status" value="1"/>
</dbReference>
<evidence type="ECO:0000313" key="12">
    <source>
        <dbReference type="Proteomes" id="UP000254841"/>
    </source>
</evidence>
<dbReference type="InterPro" id="IPR044136">
    <property type="entry name" value="Lys-tRNA-ligase_II_N"/>
</dbReference>
<keyword evidence="6 8" id="KW-0030">Aminoacyl-tRNA synthetase</keyword>
<evidence type="ECO:0000256" key="2">
    <source>
        <dbReference type="ARBA" id="ARBA00022598"/>
    </source>
</evidence>
<comment type="catalytic activity">
    <reaction evidence="7 8 9">
        <text>tRNA(Lys) + L-lysine + ATP = L-lysyl-tRNA(Lys) + AMP + diphosphate</text>
        <dbReference type="Rhea" id="RHEA:20792"/>
        <dbReference type="Rhea" id="RHEA-COMP:9696"/>
        <dbReference type="Rhea" id="RHEA-COMP:9697"/>
        <dbReference type="ChEBI" id="CHEBI:30616"/>
        <dbReference type="ChEBI" id="CHEBI:32551"/>
        <dbReference type="ChEBI" id="CHEBI:33019"/>
        <dbReference type="ChEBI" id="CHEBI:78442"/>
        <dbReference type="ChEBI" id="CHEBI:78529"/>
        <dbReference type="ChEBI" id="CHEBI:456215"/>
        <dbReference type="EC" id="6.1.1.6"/>
    </reaction>
</comment>
<dbReference type="InterPro" id="IPR012340">
    <property type="entry name" value="NA-bd_OB-fold"/>
</dbReference>
<dbReference type="GO" id="GO:0004824">
    <property type="term" value="F:lysine-tRNA ligase activity"/>
    <property type="evidence" value="ECO:0007669"/>
    <property type="project" value="UniProtKB-UniRule"/>
</dbReference>
<dbReference type="GO" id="GO:0005524">
    <property type="term" value="F:ATP binding"/>
    <property type="evidence" value="ECO:0007669"/>
    <property type="project" value="UniProtKB-UniRule"/>
</dbReference>
<comment type="similarity">
    <text evidence="1 8">Belongs to the class-II aminoacyl-tRNA synthetase family.</text>
</comment>
<dbReference type="PANTHER" id="PTHR42918:SF15">
    <property type="entry name" value="LYSINE--TRNA LIGASE, CHLOROPLASTIC_MITOCHONDRIAL"/>
    <property type="match status" value="1"/>
</dbReference>
<evidence type="ECO:0000256" key="5">
    <source>
        <dbReference type="ARBA" id="ARBA00022840"/>
    </source>
</evidence>
<reference evidence="11 12" key="1">
    <citation type="submission" date="2018-06" db="EMBL/GenBank/DDBJ databases">
        <authorList>
            <consortium name="Pathogen Informatics"/>
            <person name="Doyle S."/>
        </authorList>
    </citation>
    <scope>NUCLEOTIDE SEQUENCE [LARGE SCALE GENOMIC DNA]</scope>
    <source>
        <strain evidence="11 12">NCTC12410</strain>
    </source>
</reference>
<organism evidence="11 12">
    <name type="scientific">Helicobacter canis</name>
    <dbReference type="NCBI Taxonomy" id="29419"/>
    <lineage>
        <taxon>Bacteria</taxon>
        <taxon>Pseudomonadati</taxon>
        <taxon>Campylobacterota</taxon>
        <taxon>Epsilonproteobacteria</taxon>
        <taxon>Campylobacterales</taxon>
        <taxon>Helicobacteraceae</taxon>
        <taxon>Helicobacter</taxon>
    </lineage>
</organism>
<dbReference type="Pfam" id="PF01336">
    <property type="entry name" value="tRNA_anti-codon"/>
    <property type="match status" value="1"/>
</dbReference>
<dbReference type="RefSeq" id="WP_408938830.1">
    <property type="nucleotide sequence ID" value="NZ_UGHV01000001.1"/>
</dbReference>
<feature type="domain" description="Aminoacyl-transfer RNA synthetases class-II family profile" evidence="10">
    <location>
        <begin position="252"/>
        <end position="569"/>
    </location>
</feature>
<protein>
    <recommendedName>
        <fullName evidence="8">Lysine--tRNA ligase</fullName>
        <ecNumber evidence="8">6.1.1.6</ecNumber>
    </recommendedName>
    <alternativeName>
        <fullName evidence="8">Lysyl-tRNA synthetase</fullName>
        <shortName evidence="8">LysRS</shortName>
    </alternativeName>
</protein>
<dbReference type="NCBIfam" id="NF001756">
    <property type="entry name" value="PRK00484.1"/>
    <property type="match status" value="1"/>
</dbReference>
<dbReference type="PRINTS" id="PR00982">
    <property type="entry name" value="TRNASYNTHLYS"/>
</dbReference>
<dbReference type="CDD" id="cd04322">
    <property type="entry name" value="LysRS_N"/>
    <property type="match status" value="1"/>
</dbReference>
<dbReference type="AlphaFoldDB" id="A0A377J3U3"/>
<evidence type="ECO:0000256" key="9">
    <source>
        <dbReference type="RuleBase" id="RU000336"/>
    </source>
</evidence>
<dbReference type="NCBIfam" id="TIGR00499">
    <property type="entry name" value="lysS_bact"/>
    <property type="match status" value="1"/>
</dbReference>
<gene>
    <name evidence="8 11" type="primary">lysS</name>
    <name evidence="11" type="ORF">NCTC12410_00265</name>
</gene>
<dbReference type="EC" id="6.1.1.6" evidence="8"/>
<dbReference type="CDD" id="cd00775">
    <property type="entry name" value="LysRS_core"/>
    <property type="match status" value="1"/>
</dbReference>
<keyword evidence="5 8" id="KW-0067">ATP-binding</keyword>
<evidence type="ECO:0000259" key="10">
    <source>
        <dbReference type="PROSITE" id="PS50862"/>
    </source>
</evidence>
<keyword evidence="3 8" id="KW-0479">Metal-binding</keyword>
<dbReference type="InterPro" id="IPR004364">
    <property type="entry name" value="Aa-tRNA-synt_II"/>
</dbReference>
<dbReference type="GO" id="GO:0000287">
    <property type="term" value="F:magnesium ion binding"/>
    <property type="evidence" value="ECO:0007669"/>
    <property type="project" value="UniProtKB-UniRule"/>
</dbReference>
<keyword evidence="4 8" id="KW-0547">Nucleotide-binding</keyword>
<dbReference type="InterPro" id="IPR004365">
    <property type="entry name" value="NA-bd_OB_tRNA"/>
</dbReference>
<dbReference type="InterPro" id="IPR018149">
    <property type="entry name" value="Lys-tRNA-synth_II_C"/>
</dbReference>
<feature type="binding site" evidence="8">
    <location>
        <position position="488"/>
    </location>
    <ligand>
        <name>Mg(2+)</name>
        <dbReference type="ChEBI" id="CHEBI:18420"/>
        <label>2</label>
    </ligand>
</feature>
<feature type="binding site" evidence="8">
    <location>
        <position position="488"/>
    </location>
    <ligand>
        <name>Mg(2+)</name>
        <dbReference type="ChEBI" id="CHEBI:18420"/>
        <label>1</label>
    </ligand>
</feature>
<keyword evidence="8" id="KW-0963">Cytoplasm</keyword>
<comment type="cofactor">
    <cofactor evidence="8 9">
        <name>Mg(2+)</name>
        <dbReference type="ChEBI" id="CHEBI:18420"/>
    </cofactor>
    <text evidence="8 9">Binds 3 Mg(2+) ions per subunit.</text>
</comment>
<evidence type="ECO:0000256" key="7">
    <source>
        <dbReference type="ARBA" id="ARBA00048573"/>
    </source>
</evidence>
<sequence>MFENTYITQRIQKANALREQDLNPYTNALTRTMSNAAFLQRYAHLLESTFDINAQKVDSGDGDSALDNAPALANSAKDSRIVDEKSGHSRSFFSKSGLSSDWQGSYLSGNDCSQSRRIHDLSLQAKSTDQAEMPTESVVGRVKFIRIMGKACFIKIQDESAILQAYLSKNELSEQEFFIVKKLLEVGDIVNITGYAFVTKTGELSIHASAFTILTKAIIPLPEKFHGLTDIEARYRQRYVDLIMNPGVKETFILRSRIVALVRRFFEEKGFLEVETPMLHPIPGGANAKPFVTHHNALGVDRYLRIAPELYLKRLIVGGFEAVFELNRNFRNEGMDHSHNPEFSMIEFYWAYHTYKDLITLTQEFFTYLLEKLQLPTQLPWGDTEVDFSKWSTLSYKDSLRTIGNIPESALENAKSLESYLAQKGVKLESNLSYGKLQDAAFSEFVESKLINPTFITQYPIDISPLARRNDEDPSIADRFELFIGGKEIANGFSELNDPIDQYERFLAQVRQKDAGDEEAQYMDEDFVTALGYGMPPTAGQGIGIDRLVMLLTNNKSIKDVLLFPAMKPQAKGTDLESSQDLKE</sequence>
<dbReference type="InterPro" id="IPR006195">
    <property type="entry name" value="aa-tRNA-synth_II"/>
</dbReference>
<accession>A0A377J3U3</accession>
<name>A0A377J3U3_9HELI</name>